<dbReference type="EMBL" id="VLLE01000004">
    <property type="protein sequence ID" value="TWI81612.1"/>
    <property type="molecule type" value="Genomic_DNA"/>
</dbReference>
<proteinExistence type="predicted"/>
<accession>A0A562SK96</accession>
<organism evidence="1 2">
    <name type="scientific">Lacibacter cauensis</name>
    <dbReference type="NCBI Taxonomy" id="510947"/>
    <lineage>
        <taxon>Bacteria</taxon>
        <taxon>Pseudomonadati</taxon>
        <taxon>Bacteroidota</taxon>
        <taxon>Chitinophagia</taxon>
        <taxon>Chitinophagales</taxon>
        <taxon>Chitinophagaceae</taxon>
        <taxon>Lacibacter</taxon>
    </lineage>
</organism>
<sequence length="133" mass="15640">MYSTRCHNRITYLCPSIYSMHKSNISIDVYLDEQKVPEQIKWKASDSNADMEQIAKAMMVAFWDGADKSALRIDLWTKDMMVDEMADFYYQLLMTMADTFNRATNQPEMSADMKEFAKAFMQKFKKSQLQQNQ</sequence>
<keyword evidence="2" id="KW-1185">Reference proteome</keyword>
<dbReference type="Proteomes" id="UP000316167">
    <property type="component" value="Unassembled WGS sequence"/>
</dbReference>
<dbReference type="Pfam" id="PF19937">
    <property type="entry name" value="GldC-like"/>
    <property type="match status" value="1"/>
</dbReference>
<name>A0A562SK96_9BACT</name>
<gene>
    <name evidence="1" type="ORF">IQ13_2630</name>
</gene>
<comment type="caution">
    <text evidence="1">The sequence shown here is derived from an EMBL/GenBank/DDBJ whole genome shotgun (WGS) entry which is preliminary data.</text>
</comment>
<dbReference type="NCBIfam" id="TIGR03515">
    <property type="entry name" value="GldC"/>
    <property type="match status" value="1"/>
</dbReference>
<evidence type="ECO:0000313" key="1">
    <source>
        <dbReference type="EMBL" id="TWI81612.1"/>
    </source>
</evidence>
<dbReference type="AlphaFoldDB" id="A0A562SK96"/>
<dbReference type="InterPro" id="IPR019854">
    <property type="entry name" value="Motility-assoc_prot_GldC"/>
</dbReference>
<evidence type="ECO:0000313" key="2">
    <source>
        <dbReference type="Proteomes" id="UP000316167"/>
    </source>
</evidence>
<protein>
    <submittedName>
        <fullName evidence="1">Gliding motility-associated protein GldC</fullName>
    </submittedName>
</protein>
<reference evidence="1 2" key="1">
    <citation type="journal article" date="2015" name="Stand. Genomic Sci.">
        <title>Genomic Encyclopedia of Bacterial and Archaeal Type Strains, Phase III: the genomes of soil and plant-associated and newly described type strains.</title>
        <authorList>
            <person name="Whitman W.B."/>
            <person name="Woyke T."/>
            <person name="Klenk H.P."/>
            <person name="Zhou Y."/>
            <person name="Lilburn T.G."/>
            <person name="Beck B.J."/>
            <person name="De Vos P."/>
            <person name="Vandamme P."/>
            <person name="Eisen J.A."/>
            <person name="Garrity G."/>
            <person name="Hugenholtz P."/>
            <person name="Kyrpides N.C."/>
        </authorList>
    </citation>
    <scope>NUCLEOTIDE SEQUENCE [LARGE SCALE GENOMIC DNA]</scope>
    <source>
        <strain evidence="1 2">CGMCC 1.7271</strain>
    </source>
</reference>